<dbReference type="KEGG" id="salf:SMD44_05047"/>
<dbReference type="EMBL" id="CP021748">
    <property type="protein sequence ID" value="ARX85583.1"/>
    <property type="molecule type" value="Genomic_DNA"/>
</dbReference>
<gene>
    <name evidence="2" type="ORF">SMD44_05047</name>
</gene>
<dbReference type="Proteomes" id="UP000195880">
    <property type="component" value="Chromosome"/>
</dbReference>
<feature type="transmembrane region" description="Helical" evidence="1">
    <location>
        <begin position="272"/>
        <end position="291"/>
    </location>
</feature>
<keyword evidence="3" id="KW-1185">Reference proteome</keyword>
<evidence type="ECO:0000256" key="1">
    <source>
        <dbReference type="SAM" id="Phobius"/>
    </source>
</evidence>
<proteinExistence type="predicted"/>
<protein>
    <submittedName>
        <fullName evidence="2">Uncharacterized protein</fullName>
    </submittedName>
</protein>
<feature type="transmembrane region" description="Helical" evidence="1">
    <location>
        <begin position="247"/>
        <end position="266"/>
    </location>
</feature>
<dbReference type="AlphaFoldDB" id="A0A1Z1WGM7"/>
<keyword evidence="1" id="KW-0812">Transmembrane</keyword>
<organism evidence="2 3">
    <name type="scientific">Streptomyces alboflavus</name>
    <dbReference type="NCBI Taxonomy" id="67267"/>
    <lineage>
        <taxon>Bacteria</taxon>
        <taxon>Bacillati</taxon>
        <taxon>Actinomycetota</taxon>
        <taxon>Actinomycetes</taxon>
        <taxon>Kitasatosporales</taxon>
        <taxon>Streptomycetaceae</taxon>
        <taxon>Streptomyces</taxon>
    </lineage>
</organism>
<evidence type="ECO:0000313" key="2">
    <source>
        <dbReference type="EMBL" id="ARX85583.1"/>
    </source>
</evidence>
<evidence type="ECO:0000313" key="3">
    <source>
        <dbReference type="Proteomes" id="UP000195880"/>
    </source>
</evidence>
<keyword evidence="1" id="KW-1133">Transmembrane helix</keyword>
<reference evidence="2 3" key="1">
    <citation type="submission" date="2017-05" db="EMBL/GenBank/DDBJ databases">
        <title>Streptomyces alboflavus Genome sequencing and assembly.</title>
        <authorList>
            <person name="Wang Y."/>
            <person name="Du B."/>
            <person name="Ding Y."/>
            <person name="Liu H."/>
            <person name="Hou Q."/>
            <person name="Liu K."/>
            <person name="Wang C."/>
            <person name="Yao L."/>
        </authorList>
    </citation>
    <scope>NUCLEOTIDE SEQUENCE [LARGE SCALE GENOMIC DNA]</scope>
    <source>
        <strain evidence="2 3">MDJK44</strain>
    </source>
</reference>
<name>A0A1Z1WGM7_9ACTN</name>
<dbReference type="OrthoDB" id="3518249at2"/>
<keyword evidence="1" id="KW-0472">Membrane</keyword>
<accession>A0A1Z1WGM7</accession>
<dbReference type="RefSeq" id="WP_087885385.1">
    <property type="nucleotide sequence ID" value="NZ_CP021748.1"/>
</dbReference>
<sequence length="345" mass="37480">MGFKGMDDVQAPKLAAAVDVLNGTLTIQGGLISGILAKWEAKAEGVSDFPKKAKWAEDEAKDIRRRLGISKDDPEAVLTFASLAGALETWREFKEGTLKDIKTPLKLLTIPTAIEASIHLYNRWAQGQNVAGARAVYELNKYFGVEADRLKAKRGELLRELLKDQKIRNWYKEPWKWQQAVRRTAMRLKIPFASKLFSKAPGMGFLAQRVLLPLNIVSGVKEMFLPTHQGAQGWVDRGMGFVQAGGAVAVLGGASMATALGASAAVAAAVPVVGWVALGVAGAYFLGSWAWDKWGDDIKSGAKQAWNATKEWGGKIKDKGAEIVNGAKSAVTNLVPNAVKKYKFW</sequence>